<keyword evidence="3" id="KW-1185">Reference proteome</keyword>
<evidence type="ECO:0000313" key="3">
    <source>
        <dbReference type="Proteomes" id="UP001596512"/>
    </source>
</evidence>
<keyword evidence="1" id="KW-0472">Membrane</keyword>
<organism evidence="2 3">
    <name type="scientific">Actinokineospora soli</name>
    <dbReference type="NCBI Taxonomy" id="1048753"/>
    <lineage>
        <taxon>Bacteria</taxon>
        <taxon>Bacillati</taxon>
        <taxon>Actinomycetota</taxon>
        <taxon>Actinomycetes</taxon>
        <taxon>Pseudonocardiales</taxon>
        <taxon>Pseudonocardiaceae</taxon>
        <taxon>Actinokineospora</taxon>
    </lineage>
</organism>
<dbReference type="Proteomes" id="UP001596512">
    <property type="component" value="Unassembled WGS sequence"/>
</dbReference>
<feature type="transmembrane region" description="Helical" evidence="1">
    <location>
        <begin position="20"/>
        <end position="41"/>
    </location>
</feature>
<name>A0ABW2TVV4_9PSEU</name>
<comment type="caution">
    <text evidence="2">The sequence shown here is derived from an EMBL/GenBank/DDBJ whole genome shotgun (WGS) entry which is preliminary data.</text>
</comment>
<keyword evidence="1" id="KW-1133">Transmembrane helix</keyword>
<proteinExistence type="predicted"/>
<dbReference type="EMBL" id="JBHTEY010000004">
    <property type="protein sequence ID" value="MFC7617125.1"/>
    <property type="molecule type" value="Genomic_DNA"/>
</dbReference>
<protein>
    <submittedName>
        <fullName evidence="2">Uncharacterized protein</fullName>
    </submittedName>
</protein>
<reference evidence="3" key="1">
    <citation type="journal article" date="2019" name="Int. J. Syst. Evol. Microbiol.">
        <title>The Global Catalogue of Microorganisms (GCM) 10K type strain sequencing project: providing services to taxonomists for standard genome sequencing and annotation.</title>
        <authorList>
            <consortium name="The Broad Institute Genomics Platform"/>
            <consortium name="The Broad Institute Genome Sequencing Center for Infectious Disease"/>
            <person name="Wu L."/>
            <person name="Ma J."/>
        </authorList>
    </citation>
    <scope>NUCLEOTIDE SEQUENCE [LARGE SCALE GENOMIC DNA]</scope>
    <source>
        <strain evidence="3">JCM 17695</strain>
    </source>
</reference>
<evidence type="ECO:0000313" key="2">
    <source>
        <dbReference type="EMBL" id="MFC7617125.1"/>
    </source>
</evidence>
<accession>A0ABW2TVV4</accession>
<keyword evidence="1" id="KW-0812">Transmembrane</keyword>
<sequence>MTRVPLRAPEDLAAPVGPLALLAHPLLGVLGGLAGCGRWHLDHARVHLRSTTAGAAYTLLRQRSPSLVDVLAGDGRPGWCPRHGTPVVEP</sequence>
<evidence type="ECO:0000256" key="1">
    <source>
        <dbReference type="SAM" id="Phobius"/>
    </source>
</evidence>
<gene>
    <name evidence="2" type="ORF">ACFQV2_30585</name>
</gene>